<dbReference type="Proteomes" id="UP001155182">
    <property type="component" value="Unassembled WGS sequence"/>
</dbReference>
<gene>
    <name evidence="1" type="ORF">NF867_09355</name>
</gene>
<name>A0A9X2F1Q5_9SPHI</name>
<sequence>MTPQTKELLIYNGDRLFISSMPLKPYLDNLKEQPIFYRYTTGCWRGYKGTWEIIENKLFLIDLFGNTRSGIVGLDFLFPNEEKVFASWFTGQIKIPQGRMIGYSNNYESYQTLDFKKGFLKINSSPKGFLKKNT</sequence>
<evidence type="ECO:0000313" key="1">
    <source>
        <dbReference type="EMBL" id="MCO4293069.1"/>
    </source>
</evidence>
<keyword evidence="2" id="KW-1185">Reference proteome</keyword>
<dbReference type="RefSeq" id="WP_252587563.1">
    <property type="nucleotide sequence ID" value="NZ_JAMWYS010000030.1"/>
</dbReference>
<evidence type="ECO:0000313" key="2">
    <source>
        <dbReference type="Proteomes" id="UP001155182"/>
    </source>
</evidence>
<proteinExistence type="predicted"/>
<evidence type="ECO:0008006" key="3">
    <source>
        <dbReference type="Google" id="ProtNLM"/>
    </source>
</evidence>
<accession>A0A9X2F1Q5</accession>
<protein>
    <recommendedName>
        <fullName evidence="3">WG repeat-containing protein</fullName>
    </recommendedName>
</protein>
<comment type="caution">
    <text evidence="1">The sequence shown here is derived from an EMBL/GenBank/DDBJ whole genome shotgun (WGS) entry which is preliminary data.</text>
</comment>
<organism evidence="1 2">
    <name type="scientific">Solitalea agri</name>
    <dbReference type="NCBI Taxonomy" id="2953739"/>
    <lineage>
        <taxon>Bacteria</taxon>
        <taxon>Pseudomonadati</taxon>
        <taxon>Bacteroidota</taxon>
        <taxon>Sphingobacteriia</taxon>
        <taxon>Sphingobacteriales</taxon>
        <taxon>Sphingobacteriaceae</taxon>
        <taxon>Solitalea</taxon>
    </lineage>
</organism>
<dbReference type="EMBL" id="JAMWYS010000030">
    <property type="protein sequence ID" value="MCO4293069.1"/>
    <property type="molecule type" value="Genomic_DNA"/>
</dbReference>
<dbReference type="AlphaFoldDB" id="A0A9X2F1Q5"/>
<reference evidence="1" key="1">
    <citation type="submission" date="2022-06" db="EMBL/GenBank/DDBJ databases">
        <title>Solitalea sp. MAHUQ-68 isolated from rhizospheric soil.</title>
        <authorList>
            <person name="Huq M.A."/>
        </authorList>
    </citation>
    <scope>NUCLEOTIDE SEQUENCE</scope>
    <source>
        <strain evidence="1">MAHUQ-68</strain>
    </source>
</reference>